<reference evidence="1 2" key="1">
    <citation type="submission" date="2019-02" db="EMBL/GenBank/DDBJ databases">
        <title>Deep-cultivation of Planctomycetes and their phenomic and genomic characterization uncovers novel biology.</title>
        <authorList>
            <person name="Wiegand S."/>
            <person name="Jogler M."/>
            <person name="Boedeker C."/>
            <person name="Pinto D."/>
            <person name="Vollmers J."/>
            <person name="Rivas-Marin E."/>
            <person name="Kohn T."/>
            <person name="Peeters S.H."/>
            <person name="Heuer A."/>
            <person name="Rast P."/>
            <person name="Oberbeckmann S."/>
            <person name="Bunk B."/>
            <person name="Jeske O."/>
            <person name="Meyerdierks A."/>
            <person name="Storesund J.E."/>
            <person name="Kallscheuer N."/>
            <person name="Luecker S."/>
            <person name="Lage O.M."/>
            <person name="Pohl T."/>
            <person name="Merkel B.J."/>
            <person name="Hornburger P."/>
            <person name="Mueller R.-W."/>
            <person name="Bruemmer F."/>
            <person name="Labrenz M."/>
            <person name="Spormann A.M."/>
            <person name="Op Den Camp H."/>
            <person name="Overmann J."/>
            <person name="Amann R."/>
            <person name="Jetten M.S.M."/>
            <person name="Mascher T."/>
            <person name="Medema M.H."/>
            <person name="Devos D.P."/>
            <person name="Kaster A.-K."/>
            <person name="Ovreas L."/>
            <person name="Rohde M."/>
            <person name="Galperin M.Y."/>
            <person name="Jogler C."/>
        </authorList>
    </citation>
    <scope>NUCLEOTIDE SEQUENCE [LARGE SCALE GENOMIC DNA]</scope>
    <source>
        <strain evidence="1 2">KOR34</strain>
    </source>
</reference>
<comment type="caution">
    <text evidence="1">The sequence shown here is derived from an EMBL/GenBank/DDBJ whole genome shotgun (WGS) entry which is preliminary data.</text>
</comment>
<dbReference type="Proteomes" id="UP000316714">
    <property type="component" value="Unassembled WGS sequence"/>
</dbReference>
<evidence type="ECO:0000313" key="1">
    <source>
        <dbReference type="EMBL" id="TWT37716.1"/>
    </source>
</evidence>
<organism evidence="1 2">
    <name type="scientific">Posidoniimonas corsicana</name>
    <dbReference type="NCBI Taxonomy" id="1938618"/>
    <lineage>
        <taxon>Bacteria</taxon>
        <taxon>Pseudomonadati</taxon>
        <taxon>Planctomycetota</taxon>
        <taxon>Planctomycetia</taxon>
        <taxon>Pirellulales</taxon>
        <taxon>Lacipirellulaceae</taxon>
        <taxon>Posidoniimonas</taxon>
    </lineage>
</organism>
<sequence length="550" mass="60214">MPLAVVFSGVSQRVDEAITESGRREHTGQMTDNEKNEIDAILSAIADEGADHAKIKSLEGLLLGRPDLQGYYADRQTMHAVLSIEHSQASRPLLDFRQAIEGPTAAPGGSEVVARSSAGPVYRFALGFLPQICAALVAAAFLGGLMWSLRLRPAPVDRVATASDEVRTWSPTPAASETAPGLVMQDRGSLRLLEKLTRAPLISNVVLPRSSTPAGAAQKLRSGNAWFERLQDSRERGYLVALPAGCLMEVSIDSEATSRNSLAVVEVTPLGATTGQAMVFDNTAAFNTDFSDWQPASKRSVGQIGSFSEFNGSSLPKYYLFTGSYSMADASGEEHWQQSDFRIQFDQEDLMVIGWDDSGYSGLLEQASKFSPDRDFNDMRALLKFSFPGRMDPGRLLKSRFLPEPVETEEVAQGSDQTANGYMLDLLPGEEAVLSITSDARYQNGFLVLDELSGRVLWKHDGVPSGPEHVQPSERGIYVIRNQSDTVQRYRIQGRHKHYLAPESAPWAQSPFQVSDIGAGAVTVGFEDSPSTWQKVDWKDLRVFIKVYSP</sequence>
<dbReference type="AlphaFoldDB" id="A0A5C5VGL3"/>
<protein>
    <submittedName>
        <fullName evidence="1">Uncharacterized protein</fullName>
    </submittedName>
</protein>
<gene>
    <name evidence="1" type="ORF">KOR34_26780</name>
</gene>
<name>A0A5C5VGL3_9BACT</name>
<accession>A0A5C5VGL3</accession>
<dbReference type="EMBL" id="SIHJ01000001">
    <property type="protein sequence ID" value="TWT37716.1"/>
    <property type="molecule type" value="Genomic_DNA"/>
</dbReference>
<keyword evidence="2" id="KW-1185">Reference proteome</keyword>
<evidence type="ECO:0000313" key="2">
    <source>
        <dbReference type="Proteomes" id="UP000316714"/>
    </source>
</evidence>
<proteinExistence type="predicted"/>